<dbReference type="Pfam" id="PF00041">
    <property type="entry name" value="fn3"/>
    <property type="match status" value="1"/>
</dbReference>
<dbReference type="NCBIfam" id="TIGR04183">
    <property type="entry name" value="Por_Secre_tail"/>
    <property type="match status" value="1"/>
</dbReference>
<dbReference type="InterPro" id="IPR003961">
    <property type="entry name" value="FN3_dom"/>
</dbReference>
<reference evidence="4 5" key="1">
    <citation type="submission" date="2015-08" db="EMBL/GenBank/DDBJ databases">
        <title>Whole genome sequence of Flavobacterium akiainvivens IK-1T, from decaying Wikstroemia oahuensis, an endemic Hawaiian shrub.</title>
        <authorList>
            <person name="Wan X."/>
            <person name="Hou S."/>
            <person name="Saito J."/>
            <person name="Donachie S."/>
        </authorList>
    </citation>
    <scope>NUCLEOTIDE SEQUENCE [LARGE SCALE GENOMIC DNA]</scope>
    <source>
        <strain evidence="4 5">IK-1</strain>
    </source>
</reference>
<dbReference type="Pfam" id="PF20009">
    <property type="entry name" value="GEVED"/>
    <property type="match status" value="1"/>
</dbReference>
<feature type="domain" description="Fibronectin type-III" evidence="3">
    <location>
        <begin position="931"/>
        <end position="1028"/>
    </location>
</feature>
<dbReference type="CDD" id="cd00063">
    <property type="entry name" value="FN3"/>
    <property type="match status" value="2"/>
</dbReference>
<feature type="signal peptide" evidence="2">
    <location>
        <begin position="1"/>
        <end position="29"/>
    </location>
</feature>
<dbReference type="Pfam" id="PF19081">
    <property type="entry name" value="Ig_7"/>
    <property type="match status" value="1"/>
</dbReference>
<dbReference type="SMART" id="SM00060">
    <property type="entry name" value="FN3"/>
    <property type="match status" value="4"/>
</dbReference>
<dbReference type="PATRIC" id="fig|1202724.3.peg.3051"/>
<dbReference type="InterPro" id="IPR026444">
    <property type="entry name" value="Secre_tail"/>
</dbReference>
<dbReference type="InterPro" id="IPR013783">
    <property type="entry name" value="Ig-like_fold"/>
</dbReference>
<keyword evidence="5" id="KW-1185">Reference proteome</keyword>
<dbReference type="InterPro" id="IPR045474">
    <property type="entry name" value="GEVED"/>
</dbReference>
<proteinExistence type="predicted"/>
<feature type="chain" id="PRO_5005857486" description="Fibronectin type-III domain-containing protein" evidence="2">
    <location>
        <begin position="30"/>
        <end position="1641"/>
    </location>
</feature>
<sequence length="1641" mass="167573">MQKPKLSRFLSKNTVLGAFSLLLGGAAYSQTYQPLTVTGFNHDVIANGTGPALESTTTSVDNSANVNANFAFLSLDFKQTAESAAATFGLPVDGLLTSPNVTGLTYALQPYTGNNSLRLPNQNDSGTLTLTTPTQLQAIYLAVSSGDGSSVISVEVNFADGTSQTVTGLAVTNWDSNPATGVDTPAIISNIGRVKRTSGVTSSGNFRLFQITVPIELANQAKLVNSIEITKTDTGSESKIPNIFAVSGKTLGACPAIATTAGAPATYTSANISWTLGSLGTGGTAATYTVEVYTDAAFTTAVTGSPFTGITGTSQTVTGLTLDTTYYYRVKANNGSCDSDYATGSFLQGYCAASKTGTGTAYYISNVGTSNGYTNIANNTGTTIASTGYTNFADTQSVSKSPGTTFNYTVTRSDQYASLGVWVDWNNDLDFTDEGETIHTSTGAWSQPTVVNGTITIPEGTPLGSYRMRVRSCYYWLTTLSPCGGLATGEAEDYTIHVITQPADCDAPAAPTIAAVAANTTITATITPAATAPSGYILVRSTAATLTAEPVTGTNYVAGTALGGGTVVANSATLTFSDFVAANTKYYYFVYAYNQGSLTCFGPRYSTSAVANATTCAKAVQVAGASNITHISANLNWSNIVGPGGTAATYTVEVYTDAALTALFGSYTSTTNTYALTGLTNAATYWYRVKGEAGDCDNDAWSGASSFTAGNGFTPVDVTGHNADVIANGTGIANTSTNNAVDGVSNSYVALDYEKVSGTVTTVGLPLNRTLTAAAPNAGLKFLLPDYGSNNALRLPAQNQEGTFTLATPRKFSDVYLSLTSGSGGSTITAELEFQDGTTQAVSTFTLIDWYQGGSATQPALISNIGRANRANAEGNVETGNSKIFYVTIPVEAANQDKYLSSIVITKTSTGATEPVPNIFSVSGKAKDVCPALEPAANSNITGTGATLNWTLVAGSAAVDSYTVEVFTDAAYTTPVTGSPFTGITETTYTLTGLNASTPYFFRVKGINVDCTSGYFEGSFNTSCVTPAVPTASAQTFCGATTVSQLVATGTTGTTIKWYATETATTPLAGTAAVTTGTYYVSQLISICESARVPVVVTVNTTAVPTAAAQAFCGSATVADLTATILEGATVSWSTTANGTALAATTALTTGTYYVKQTVDGCASTAVAVAITVTPAPVAPSANATQAFCGSATVANLTAIGTGITWSATQGGTALEATAALTTGTYYVTQTINGCTSAATPVAVTVTALPTLTITNPAAACAPGTVDITAAAVVAGSDAGLTYSYWADPFATVTFPDPDAIASSGTFYIKAENAGGCSVISSVVVVVNSTAVPAAEAQTLCGGATAADIEVTGETGATFTWYATEGGAAIAATEVLTTGTYYVAQTVNGCISAAIPVAITINTTPAVVAETQSFCGEATVADLEATPAEGATAVWSATQGGAALAGTEALVSGTYYVTQTINDCTSTATAVVVSVTAIPDAPAGEATQTFEEGSGDTVADLDITTVAGATVTWYIQNIAMEYEEIPATTALTDGGVYYATQSVNGCVSPYFSVTVSQVTSIKNFGLSRLSVYPNPTQDIITLTNSEAITKVEVVNLLGQTVITQNTNTETVQVDLSKLASGTYLVRVATANANATVKVVKK</sequence>
<comment type="caution">
    <text evidence="4">The sequence shown here is derived from an EMBL/GenBank/DDBJ whole genome shotgun (WGS) entry which is preliminary data.</text>
</comment>
<gene>
    <name evidence="4" type="ORF">AM493_14695</name>
</gene>
<protein>
    <recommendedName>
        <fullName evidence="3">Fibronectin type-III domain-containing protein</fullName>
    </recommendedName>
</protein>
<evidence type="ECO:0000256" key="2">
    <source>
        <dbReference type="SAM" id="SignalP"/>
    </source>
</evidence>
<dbReference type="Pfam" id="PF18962">
    <property type="entry name" value="Por_Secre_tail"/>
    <property type="match status" value="1"/>
</dbReference>
<organism evidence="4 5">
    <name type="scientific">Flavobacterium akiainvivens</name>
    <dbReference type="NCBI Taxonomy" id="1202724"/>
    <lineage>
        <taxon>Bacteria</taxon>
        <taxon>Pseudomonadati</taxon>
        <taxon>Bacteroidota</taxon>
        <taxon>Flavobacteriia</taxon>
        <taxon>Flavobacteriales</taxon>
        <taxon>Flavobacteriaceae</taxon>
        <taxon>Flavobacterium</taxon>
    </lineage>
</organism>
<dbReference type="STRING" id="1202724.AM493_14695"/>
<dbReference type="Proteomes" id="UP000037755">
    <property type="component" value="Unassembled WGS sequence"/>
</dbReference>
<dbReference type="Gene3D" id="2.60.40.10">
    <property type="entry name" value="Immunoglobulins"/>
    <property type="match status" value="3"/>
</dbReference>
<dbReference type="PROSITE" id="PS50853">
    <property type="entry name" value="FN3"/>
    <property type="match status" value="2"/>
</dbReference>
<evidence type="ECO:0000313" key="4">
    <source>
        <dbReference type="EMBL" id="KOS07149.1"/>
    </source>
</evidence>
<dbReference type="SUPFAM" id="SSF49265">
    <property type="entry name" value="Fibronectin type III"/>
    <property type="match status" value="3"/>
</dbReference>
<dbReference type="EMBL" id="LIYD01000005">
    <property type="protein sequence ID" value="KOS07149.1"/>
    <property type="molecule type" value="Genomic_DNA"/>
</dbReference>
<evidence type="ECO:0000256" key="1">
    <source>
        <dbReference type="ARBA" id="ARBA00022729"/>
    </source>
</evidence>
<accession>A0A0N0RQX0</accession>
<keyword evidence="1 2" id="KW-0732">Signal</keyword>
<evidence type="ECO:0000259" key="3">
    <source>
        <dbReference type="PROSITE" id="PS50853"/>
    </source>
</evidence>
<dbReference type="InterPro" id="IPR044023">
    <property type="entry name" value="Ig_7"/>
</dbReference>
<feature type="domain" description="Fibronectin type-III" evidence="3">
    <location>
        <begin position="254"/>
        <end position="354"/>
    </location>
</feature>
<dbReference type="InterPro" id="IPR036116">
    <property type="entry name" value="FN3_sf"/>
</dbReference>
<name>A0A0N0RQX0_9FLAO</name>
<evidence type="ECO:0000313" key="5">
    <source>
        <dbReference type="Proteomes" id="UP000037755"/>
    </source>
</evidence>